<reference evidence="9" key="1">
    <citation type="submission" date="2020-05" db="EMBL/GenBank/DDBJ databases">
        <authorList>
            <person name="Chiriac C."/>
            <person name="Salcher M."/>
            <person name="Ghai R."/>
            <person name="Kavagutti S V."/>
        </authorList>
    </citation>
    <scope>NUCLEOTIDE SEQUENCE</scope>
</reference>
<feature type="binding site" evidence="4">
    <location>
        <position position="194"/>
    </location>
    <ligand>
        <name>ATP</name>
        <dbReference type="ChEBI" id="CHEBI:30616"/>
    </ligand>
</feature>
<dbReference type="PANTHER" id="PTHR11669">
    <property type="entry name" value="REPLICATION FACTOR C / DNA POLYMERASE III GAMMA-TAU SUBUNIT"/>
    <property type="match status" value="1"/>
</dbReference>
<dbReference type="GO" id="GO:0016887">
    <property type="term" value="F:ATP hydrolysis activity"/>
    <property type="evidence" value="ECO:0007669"/>
    <property type="project" value="UniProtKB-UniRule"/>
</dbReference>
<dbReference type="SMART" id="SM00382">
    <property type="entry name" value="AAA"/>
    <property type="match status" value="1"/>
</dbReference>
<feature type="domain" description="AAA+ ATPase" evidence="5">
    <location>
        <begin position="36"/>
        <end position="176"/>
    </location>
</feature>
<dbReference type="InterPro" id="IPR003959">
    <property type="entry name" value="ATPase_AAA_core"/>
</dbReference>
<comment type="similarity">
    <text evidence="4">Belongs to the Tevenvirinae sliding-clamp-loader large subunit family.</text>
</comment>
<evidence type="ECO:0000256" key="2">
    <source>
        <dbReference type="ARBA" id="ARBA00022741"/>
    </source>
</evidence>
<feature type="binding site" evidence="4">
    <location>
        <position position="18"/>
    </location>
    <ligand>
        <name>ATP</name>
        <dbReference type="ChEBI" id="CHEBI:30616"/>
    </ligand>
</feature>
<comment type="function">
    <text evidence="4">Forms the sliding-clamp-loader together with the small subunit. Functions as an ATPase enzyme. The clamp loader holds the clamp in an open conformation and places it onto the DNA. 4 ATP molecules must bind to the sliding-clamp-loader before the latter can open the sliding clamp. ATP hydrolysis triggers the detachment of the sliding clamp from the sliding-clamp-loader, freeing the sliding clamp to track along DNA.</text>
</comment>
<protein>
    <recommendedName>
        <fullName evidence="4">Sliding-clamp-loader large subunit</fullName>
        <ecNumber evidence="4">3.6.4.-</ecNumber>
    </recommendedName>
    <alternativeName>
        <fullName evidence="4">Clamp loader gp44 subunit</fullName>
    </alternativeName>
</protein>
<evidence type="ECO:0000313" key="7">
    <source>
        <dbReference type="EMBL" id="CAB4165883.1"/>
    </source>
</evidence>
<dbReference type="GO" id="GO:0005524">
    <property type="term" value="F:ATP binding"/>
    <property type="evidence" value="ECO:0007669"/>
    <property type="project" value="UniProtKB-UniRule"/>
</dbReference>
<evidence type="ECO:0000313" key="6">
    <source>
        <dbReference type="EMBL" id="CAB4163877.1"/>
    </source>
</evidence>
<dbReference type="PANTHER" id="PTHR11669:SF20">
    <property type="entry name" value="REPLICATION FACTOR C SUBUNIT 4"/>
    <property type="match status" value="1"/>
</dbReference>
<evidence type="ECO:0000256" key="3">
    <source>
        <dbReference type="ARBA" id="ARBA00022840"/>
    </source>
</evidence>
<dbReference type="EMBL" id="LR797502">
    <property type="protein sequence ID" value="CAB4221461.1"/>
    <property type="molecule type" value="Genomic_DNA"/>
</dbReference>
<keyword evidence="1" id="KW-0235">DNA replication</keyword>
<evidence type="ECO:0000313" key="8">
    <source>
        <dbReference type="EMBL" id="CAB4186887.1"/>
    </source>
</evidence>
<comment type="subunit">
    <text evidence="4">The sliding-clamp-loader consists of 4 large subunits and 1 small subunit. Interacts with the sliding clamp; this interaction allows the sliding-clamp-loader to open the sliding clamp. Part of the replicase complex that includes the DNA polymerase, the polymerase clamp, the clamp loader complex, the single-stranded DNA binding protein, the primase, the helicase and the helicase assembly factor.</text>
</comment>
<dbReference type="EMBL" id="LR796776">
    <property type="protein sequence ID" value="CAB4165883.1"/>
    <property type="molecule type" value="Genomic_DNA"/>
</dbReference>
<evidence type="ECO:0000256" key="1">
    <source>
        <dbReference type="ARBA" id="ARBA00022705"/>
    </source>
</evidence>
<keyword evidence="2 4" id="KW-0547">Nucleotide-binding</keyword>
<feature type="binding site" evidence="4">
    <location>
        <begin position="6"/>
        <end position="9"/>
    </location>
    <ligand>
        <name>ATP</name>
        <dbReference type="ChEBI" id="CHEBI:30616"/>
    </ligand>
</feature>
<dbReference type="Gene3D" id="1.10.8.60">
    <property type="match status" value="1"/>
</dbReference>
<keyword evidence="4" id="KW-1194">Viral DNA replication</keyword>
<dbReference type="GO" id="GO:0006281">
    <property type="term" value="P:DNA repair"/>
    <property type="evidence" value="ECO:0007669"/>
    <property type="project" value="TreeGrafter"/>
</dbReference>
<evidence type="ECO:0000259" key="5">
    <source>
        <dbReference type="SMART" id="SM00382"/>
    </source>
</evidence>
<gene>
    <name evidence="8" type="ORF">UFOVP1146_233</name>
    <name evidence="9" type="ORF">UFOVP1638_332</name>
    <name evidence="6" type="ORF">UFOVP812_146</name>
    <name evidence="7" type="ORF">UFOVP818_419</name>
</gene>
<dbReference type="GO" id="GO:0003689">
    <property type="term" value="F:DNA clamp loader activity"/>
    <property type="evidence" value="ECO:0007669"/>
    <property type="project" value="UniProtKB-UniRule"/>
</dbReference>
<keyword evidence="4" id="KW-0238">DNA-binding</keyword>
<evidence type="ECO:0000313" key="9">
    <source>
        <dbReference type="EMBL" id="CAB4221461.1"/>
    </source>
</evidence>
<dbReference type="EMBL" id="LR797099">
    <property type="protein sequence ID" value="CAB4186887.1"/>
    <property type="molecule type" value="Genomic_DNA"/>
</dbReference>
<dbReference type="InterPro" id="IPR046388">
    <property type="entry name" value="T4_Clamp_Loader_L"/>
</dbReference>
<dbReference type="SUPFAM" id="SSF52540">
    <property type="entry name" value="P-loop containing nucleoside triphosphate hydrolases"/>
    <property type="match status" value="1"/>
</dbReference>
<dbReference type="InterPro" id="IPR050238">
    <property type="entry name" value="DNA_Rep/Repair_Clamp_Loader"/>
</dbReference>
<dbReference type="EMBL" id="LR796758">
    <property type="protein sequence ID" value="CAB4163877.1"/>
    <property type="molecule type" value="Genomic_DNA"/>
</dbReference>
<name>A0A6J5T389_9CAUD</name>
<evidence type="ECO:0000256" key="4">
    <source>
        <dbReference type="HAMAP-Rule" id="MF_04162"/>
    </source>
</evidence>
<organism evidence="9">
    <name type="scientific">uncultured Caudovirales phage</name>
    <dbReference type="NCBI Taxonomy" id="2100421"/>
    <lineage>
        <taxon>Viruses</taxon>
        <taxon>Duplodnaviria</taxon>
        <taxon>Heunggongvirae</taxon>
        <taxon>Uroviricota</taxon>
        <taxon>Caudoviricetes</taxon>
        <taxon>Peduoviridae</taxon>
        <taxon>Maltschvirus</taxon>
        <taxon>Maltschvirus maltsch</taxon>
    </lineage>
</organism>
<dbReference type="Pfam" id="PF00004">
    <property type="entry name" value="AAA"/>
    <property type="match status" value="1"/>
</dbReference>
<dbReference type="Gene3D" id="3.40.50.300">
    <property type="entry name" value="P-loop containing nucleotide triphosphate hydrolases"/>
    <property type="match status" value="1"/>
</dbReference>
<dbReference type="GO" id="GO:0003677">
    <property type="term" value="F:DNA binding"/>
    <property type="evidence" value="ECO:0007669"/>
    <property type="project" value="UniProtKB-UniRule"/>
</dbReference>
<dbReference type="InterPro" id="IPR027417">
    <property type="entry name" value="P-loop_NTPase"/>
</dbReference>
<dbReference type="GO" id="GO:0006261">
    <property type="term" value="P:DNA-templated DNA replication"/>
    <property type="evidence" value="ECO:0007669"/>
    <property type="project" value="TreeGrafter"/>
</dbReference>
<dbReference type="HAMAP" id="MF_04162">
    <property type="entry name" value="T4_Clamp_Loader_L"/>
    <property type="match status" value="1"/>
</dbReference>
<feature type="binding site" evidence="4">
    <location>
        <begin position="47"/>
        <end position="52"/>
    </location>
    <ligand>
        <name>ATP</name>
        <dbReference type="ChEBI" id="CHEBI:30616"/>
    </ligand>
</feature>
<dbReference type="InterPro" id="IPR003593">
    <property type="entry name" value="AAA+_ATPase"/>
</dbReference>
<keyword evidence="4" id="KW-0378">Hydrolase</keyword>
<dbReference type="EC" id="3.6.4.-" evidence="4"/>
<dbReference type="CDD" id="cd00009">
    <property type="entry name" value="AAA"/>
    <property type="match status" value="1"/>
</dbReference>
<dbReference type="GO" id="GO:0039693">
    <property type="term" value="P:viral DNA genome replication"/>
    <property type="evidence" value="ECO:0007669"/>
    <property type="project" value="UniProtKB-UniRule"/>
</dbReference>
<accession>A0A6J5T389</accession>
<keyword evidence="3 4" id="KW-0067">ATP-binding</keyword>
<sequence length="307" mass="34906">MQELWTEKYRPKTVDGYVFTDDNQRDQIYSWIKNKNIPHLLFSGGPGTGKTTLAKILIAALDVDDYDVMYANGSKEARKIEWVDKLISFCQTMPFGTTKIVMIDEADYMNKESVQPALRNLMEEYSGSVRFILTCNYPHKIIPALHSRVQGFHITKTDHTEFTARVATVLVTEEIEFDIDTLDSYVKATYPDLRKCIQLLQQNSQTGSLTIPNVADKAIGDWKLDCVQLFKAGQIRAARLLICTQSTPEEAEDIFRWMYDNLELWGSTPEQQDQAIIIIRQGLVNHSSIADTEINLSATLCELGHIT</sequence>
<proteinExistence type="inferred from homology"/>